<evidence type="ECO:0000256" key="8">
    <source>
        <dbReference type="ARBA" id="ARBA00022679"/>
    </source>
</evidence>
<reference evidence="21" key="1">
    <citation type="submission" date="2020-05" db="UniProtKB">
        <authorList>
            <consortium name="EnsemblMetazoa"/>
        </authorList>
    </citation>
    <scope>IDENTIFICATION</scope>
    <source>
        <strain evidence="21">BB02</strain>
    </source>
</reference>
<comment type="pathway">
    <text evidence="3">Protein modification; protein glycosylation.</text>
</comment>
<comment type="subunit">
    <text evidence="5">Homodimer; disulfide-linked.</text>
</comment>
<evidence type="ECO:0000256" key="10">
    <source>
        <dbReference type="ARBA" id="ARBA00022723"/>
    </source>
</evidence>
<feature type="domain" description="Fringe-like glycosyltransferase" evidence="20">
    <location>
        <begin position="180"/>
        <end position="340"/>
    </location>
</feature>
<sequence length="375" mass="42723">MKSWIERVSVKYTVVYKGLNGLQVTGLLPNVVRNAVTAVRGLTTSDCFFKLSSKFPNVPRIGISGQRYFLTSKHLCTMSPKIQFFAGLIVGLSLALSLHVYSNVENLYEVHLSGIFSNFMKNKRLISAENFDRSNETTRRNASELSLKGDDSIAQELYNKVRVACWILTSPSNLDTKAIYVKNTWSKKCHLVLFMSSVKNDTFPTVGLKTLEGRKHLTAKTMQAFQYLYDNHYNDADWFMKADDDTYVIMENLRYFLSEEDPSQPVYFGQKLTAFIKMGYASGGAGYVISKESLRRFGQRGQKFKDTCKADDGYEDVEISRCLESLGVRLEPSFDSLRRHRFHFTSPEEYLRATFATGLGPNEDSDLRRMVSVRT</sequence>
<keyword evidence="9" id="KW-0812">Transmembrane</keyword>
<dbReference type="EnsemblMetazoa" id="BGLB008415-RB">
    <property type="protein sequence ID" value="BGLB008415-PB"/>
    <property type="gene ID" value="BGLB008415"/>
</dbReference>
<evidence type="ECO:0000256" key="6">
    <source>
        <dbReference type="ARBA" id="ARBA00012557"/>
    </source>
</evidence>
<dbReference type="PANTHER" id="PTHR23033">
    <property type="entry name" value="BETA1,3-GALACTOSYLTRANSFERASE"/>
    <property type="match status" value="1"/>
</dbReference>
<comment type="function">
    <text evidence="19">Glycosyltransferase that generates the core 1 O-glycan Gal-beta1-3GalNAc-alpha1-Ser/Thr (T antigen), which is a precursor for many extended O-glycans in glycoproteins.</text>
</comment>
<dbReference type="KEGG" id="bgt:106069231"/>
<keyword evidence="13" id="KW-1133">Transmembrane helix</keyword>
<keyword evidence="16" id="KW-0325">Glycoprotein</keyword>
<dbReference type="AlphaFoldDB" id="A0A2C9JUW5"/>
<comment type="cofactor">
    <cofactor evidence="1">
        <name>Mn(2+)</name>
        <dbReference type="ChEBI" id="CHEBI:29035"/>
    </cofactor>
</comment>
<dbReference type="Pfam" id="PF02434">
    <property type="entry name" value="Fringe"/>
    <property type="match status" value="1"/>
</dbReference>
<dbReference type="InterPro" id="IPR026050">
    <property type="entry name" value="C1GALT1/C1GALT1_chp1"/>
</dbReference>
<dbReference type="PANTHER" id="PTHR23033:SF14">
    <property type="entry name" value="GLYCOPROTEIN-N-ACETYLGALACTOSAMINE 3-BETA-GALACTOSYLTRANSFERASE 1-RELATED"/>
    <property type="match status" value="1"/>
</dbReference>
<proteinExistence type="inferred from homology"/>
<evidence type="ECO:0000256" key="1">
    <source>
        <dbReference type="ARBA" id="ARBA00001936"/>
    </source>
</evidence>
<evidence type="ECO:0000256" key="12">
    <source>
        <dbReference type="ARBA" id="ARBA00022968"/>
    </source>
</evidence>
<protein>
    <recommendedName>
        <fullName evidence="18">Glycoprotein-N-acetylgalactosamine 3-beta-galactosyltransferase 1</fullName>
        <ecNumber evidence="6">2.4.1.122</ecNumber>
    </recommendedName>
</protein>
<dbReference type="STRING" id="6526.A0A2C9JUW5"/>
<keyword evidence="15" id="KW-1015">Disulfide bond</keyword>
<evidence type="ECO:0000256" key="13">
    <source>
        <dbReference type="ARBA" id="ARBA00022989"/>
    </source>
</evidence>
<comment type="subcellular location">
    <subcellularLocation>
        <location evidence="2">Membrane</location>
        <topology evidence="2">Single-pass type II membrane protein</topology>
    </subcellularLocation>
</comment>
<keyword evidence="7" id="KW-0328">Glycosyltransferase</keyword>
<evidence type="ECO:0000256" key="11">
    <source>
        <dbReference type="ARBA" id="ARBA00022741"/>
    </source>
</evidence>
<dbReference type="GO" id="GO:0016263">
    <property type="term" value="F:glycoprotein-N-acetylgalactosamine 3-beta-galactosyltransferase activity"/>
    <property type="evidence" value="ECO:0007669"/>
    <property type="project" value="UniProtKB-EC"/>
</dbReference>
<dbReference type="Gene3D" id="3.90.550.50">
    <property type="match status" value="1"/>
</dbReference>
<evidence type="ECO:0000313" key="22">
    <source>
        <dbReference type="Proteomes" id="UP000076420"/>
    </source>
</evidence>
<evidence type="ECO:0000256" key="7">
    <source>
        <dbReference type="ARBA" id="ARBA00022676"/>
    </source>
</evidence>
<comment type="similarity">
    <text evidence="4">Belongs to the glycosyltransferase 31 family. Beta3-Gal-T subfamily.</text>
</comment>
<name>A0A2C9JUW5_BIOGL</name>
<evidence type="ECO:0000259" key="20">
    <source>
        <dbReference type="Pfam" id="PF02434"/>
    </source>
</evidence>
<dbReference type="VEuPathDB" id="VectorBase:BGLAX_036284"/>
<evidence type="ECO:0000256" key="19">
    <source>
        <dbReference type="ARBA" id="ARBA00059245"/>
    </source>
</evidence>
<organism evidence="21 22">
    <name type="scientific">Biomphalaria glabrata</name>
    <name type="common">Bloodfluke planorb</name>
    <name type="synonym">Freshwater snail</name>
    <dbReference type="NCBI Taxonomy" id="6526"/>
    <lineage>
        <taxon>Eukaryota</taxon>
        <taxon>Metazoa</taxon>
        <taxon>Spiralia</taxon>
        <taxon>Lophotrochozoa</taxon>
        <taxon>Mollusca</taxon>
        <taxon>Gastropoda</taxon>
        <taxon>Heterobranchia</taxon>
        <taxon>Euthyneura</taxon>
        <taxon>Panpulmonata</taxon>
        <taxon>Hygrophila</taxon>
        <taxon>Lymnaeoidea</taxon>
        <taxon>Planorbidae</taxon>
        <taxon>Biomphalaria</taxon>
    </lineage>
</organism>
<accession>A0A2C9JUW5</accession>
<evidence type="ECO:0000256" key="9">
    <source>
        <dbReference type="ARBA" id="ARBA00022692"/>
    </source>
</evidence>
<keyword evidence="12" id="KW-0735">Signal-anchor</keyword>
<dbReference type="FunFam" id="3.90.550.50:FF:000017">
    <property type="entry name" value="Glycoprotein-N-acetylgalactosamine 3-beta-galactosyltransferase 1"/>
    <property type="match status" value="1"/>
</dbReference>
<evidence type="ECO:0000256" key="5">
    <source>
        <dbReference type="ARBA" id="ARBA00011748"/>
    </source>
</evidence>
<dbReference type="OrthoDB" id="414175at2759"/>
<keyword evidence="11" id="KW-0547">Nucleotide-binding</keyword>
<gene>
    <name evidence="21" type="primary">106069231</name>
</gene>
<keyword evidence="17" id="KW-0464">Manganese</keyword>
<keyword evidence="10" id="KW-0479">Metal-binding</keyword>
<dbReference type="GO" id="GO:0000166">
    <property type="term" value="F:nucleotide binding"/>
    <property type="evidence" value="ECO:0007669"/>
    <property type="project" value="UniProtKB-KW"/>
</dbReference>
<keyword evidence="8" id="KW-0808">Transferase</keyword>
<evidence type="ECO:0000256" key="3">
    <source>
        <dbReference type="ARBA" id="ARBA00004922"/>
    </source>
</evidence>
<evidence type="ECO:0000256" key="15">
    <source>
        <dbReference type="ARBA" id="ARBA00023157"/>
    </source>
</evidence>
<keyword evidence="14" id="KW-0472">Membrane</keyword>
<dbReference type="InterPro" id="IPR003378">
    <property type="entry name" value="Fringe-like_glycosylTrfase"/>
</dbReference>
<dbReference type="GO" id="GO:0016020">
    <property type="term" value="C:membrane"/>
    <property type="evidence" value="ECO:0007669"/>
    <property type="project" value="UniProtKB-SubCell"/>
</dbReference>
<dbReference type="GO" id="GO:0030145">
    <property type="term" value="F:manganese ion binding"/>
    <property type="evidence" value="ECO:0007669"/>
    <property type="project" value="UniProtKB-ARBA"/>
</dbReference>
<evidence type="ECO:0000256" key="14">
    <source>
        <dbReference type="ARBA" id="ARBA00023136"/>
    </source>
</evidence>
<evidence type="ECO:0000256" key="4">
    <source>
        <dbReference type="ARBA" id="ARBA00006462"/>
    </source>
</evidence>
<evidence type="ECO:0000256" key="18">
    <source>
        <dbReference type="ARBA" id="ARBA00040898"/>
    </source>
</evidence>
<evidence type="ECO:0000256" key="17">
    <source>
        <dbReference type="ARBA" id="ARBA00023211"/>
    </source>
</evidence>
<evidence type="ECO:0000313" key="21">
    <source>
        <dbReference type="EnsemblMetazoa" id="BGLB008415-PB"/>
    </source>
</evidence>
<dbReference type="EC" id="2.4.1.122" evidence="6"/>
<dbReference type="UniPathway" id="UPA00378"/>
<dbReference type="VEuPathDB" id="VectorBase:BGLB008415"/>
<evidence type="ECO:0000256" key="2">
    <source>
        <dbReference type="ARBA" id="ARBA00004606"/>
    </source>
</evidence>
<evidence type="ECO:0000256" key="16">
    <source>
        <dbReference type="ARBA" id="ARBA00023180"/>
    </source>
</evidence>
<dbReference type="Proteomes" id="UP000076420">
    <property type="component" value="Unassembled WGS sequence"/>
</dbReference>